<accession>A0AB39IBW2</accession>
<gene>
    <name evidence="10" type="ORF">J8657_11480</name>
    <name evidence="11" type="ORF">LF923_0012205</name>
</gene>
<dbReference type="PROSITE" id="PS50928">
    <property type="entry name" value="ABC_TM1"/>
    <property type="match status" value="1"/>
</dbReference>
<dbReference type="InterPro" id="IPR025966">
    <property type="entry name" value="OppC_N"/>
</dbReference>
<dbReference type="EMBL" id="JAGJWX010000014">
    <property type="protein sequence ID" value="MBP2858221.1"/>
    <property type="molecule type" value="Genomic_DNA"/>
</dbReference>
<keyword evidence="5 8" id="KW-0812">Transmembrane</keyword>
<evidence type="ECO:0000256" key="4">
    <source>
        <dbReference type="ARBA" id="ARBA00022519"/>
    </source>
</evidence>
<dbReference type="AlphaFoldDB" id="A0AB39IBW2"/>
<dbReference type="Pfam" id="PF12911">
    <property type="entry name" value="OppC_N"/>
    <property type="match status" value="1"/>
</dbReference>
<sequence length="286" mass="31095">MRWTFLFPVSRRPARRRVALNSINVCLLMLTLLTLVALFAPWLAPFDPYTHNIIQRLQPPSQAHWLGTDGFGRDLLSRVIYGTRPVLIMVALILIITIPVGLIVGVGAGYLGGWIDKVLMRLTDIMLALPGLVIALSLVAVLGPGLLHGALALALSAWPQFARQARAETMALRNSEFLLAARMQGISGWRLMYGHVLPLCLPGAMARAAMTPGNMILAAAGLGFLGLGAPPPMAEWGAMVAEGSNVMLEQWWVATMPGLAILFTSLTFNFLGNALRDRLDPRYGKH</sequence>
<evidence type="ECO:0000256" key="2">
    <source>
        <dbReference type="ARBA" id="ARBA00022448"/>
    </source>
</evidence>
<reference evidence="10 12" key="1">
    <citation type="submission" date="2021-04" db="EMBL/GenBank/DDBJ databases">
        <title>Genomic and host-range diversity within the Dickeya zeae complex, identification of D. zeae and D. oryzae members, proposal of two novel subspecies D. zeae subsp. zeae subsp. nov. and D. zeae subsp. dombae subsp. nov.</title>
        <authorList>
            <person name="Van Gijsegem F."/>
            <person name="Hugouvieux-Cotte-Pattat N."/>
        </authorList>
    </citation>
    <scope>NUCLEOTIDE SEQUENCE [LARGE SCALE GENOMIC DNA]</scope>
    <source>
        <strain evidence="10 12">FVG03</strain>
    </source>
</reference>
<dbReference type="GO" id="GO:0005886">
    <property type="term" value="C:plasma membrane"/>
    <property type="evidence" value="ECO:0007669"/>
    <property type="project" value="UniProtKB-SubCell"/>
</dbReference>
<organism evidence="11">
    <name type="scientific">Dickeya oryzae</name>
    <dbReference type="NCBI Taxonomy" id="1240404"/>
    <lineage>
        <taxon>Bacteria</taxon>
        <taxon>Pseudomonadati</taxon>
        <taxon>Pseudomonadota</taxon>
        <taxon>Gammaproteobacteria</taxon>
        <taxon>Enterobacterales</taxon>
        <taxon>Pectobacteriaceae</taxon>
        <taxon>Dickeya</taxon>
    </lineage>
</organism>
<keyword evidence="6 8" id="KW-1133">Transmembrane helix</keyword>
<dbReference type="InterPro" id="IPR000515">
    <property type="entry name" value="MetI-like"/>
</dbReference>
<feature type="transmembrane region" description="Helical" evidence="8">
    <location>
        <begin position="213"/>
        <end position="231"/>
    </location>
</feature>
<dbReference type="RefSeq" id="WP_038907729.1">
    <property type="nucleotide sequence ID" value="NZ_CM001972.1"/>
</dbReference>
<comment type="similarity">
    <text evidence="8">Belongs to the binding-protein-dependent transport system permease family.</text>
</comment>
<comment type="subcellular location">
    <subcellularLocation>
        <location evidence="1">Cell inner membrane</location>
        <topology evidence="1">Multi-pass membrane protein</topology>
    </subcellularLocation>
    <subcellularLocation>
        <location evidence="8">Cell membrane</location>
        <topology evidence="8">Multi-pass membrane protein</topology>
    </subcellularLocation>
</comment>
<dbReference type="PANTHER" id="PTHR43386">
    <property type="entry name" value="OLIGOPEPTIDE TRANSPORT SYSTEM PERMEASE PROTEIN APPC"/>
    <property type="match status" value="1"/>
</dbReference>
<dbReference type="GO" id="GO:0071916">
    <property type="term" value="F:dipeptide transmembrane transporter activity"/>
    <property type="evidence" value="ECO:0007669"/>
    <property type="project" value="TreeGrafter"/>
</dbReference>
<evidence type="ECO:0000256" key="6">
    <source>
        <dbReference type="ARBA" id="ARBA00022989"/>
    </source>
</evidence>
<dbReference type="PANTHER" id="PTHR43386:SF1">
    <property type="entry name" value="D,D-DIPEPTIDE TRANSPORT SYSTEM PERMEASE PROTEIN DDPC-RELATED"/>
    <property type="match status" value="1"/>
</dbReference>
<dbReference type="Proteomes" id="UP000810130">
    <property type="component" value="Unassembled WGS sequence"/>
</dbReference>
<evidence type="ECO:0000313" key="12">
    <source>
        <dbReference type="Proteomes" id="UP000810130"/>
    </source>
</evidence>
<keyword evidence="2 8" id="KW-0813">Transport</keyword>
<protein>
    <submittedName>
        <fullName evidence="11">ABC transporter permease</fullName>
    </submittedName>
</protein>
<keyword evidence="4" id="KW-0997">Cell inner membrane</keyword>
<keyword evidence="12" id="KW-1185">Reference proteome</keyword>
<evidence type="ECO:0000313" key="10">
    <source>
        <dbReference type="EMBL" id="MBP2858221.1"/>
    </source>
</evidence>
<evidence type="ECO:0000259" key="9">
    <source>
        <dbReference type="PROSITE" id="PS50928"/>
    </source>
</evidence>
<evidence type="ECO:0000313" key="11">
    <source>
        <dbReference type="EMBL" id="XDL12984.1"/>
    </source>
</evidence>
<evidence type="ECO:0000256" key="3">
    <source>
        <dbReference type="ARBA" id="ARBA00022475"/>
    </source>
</evidence>
<evidence type="ECO:0000256" key="1">
    <source>
        <dbReference type="ARBA" id="ARBA00004429"/>
    </source>
</evidence>
<feature type="transmembrane region" description="Helical" evidence="8">
    <location>
        <begin position="86"/>
        <end position="113"/>
    </location>
</feature>
<dbReference type="InterPro" id="IPR050366">
    <property type="entry name" value="BP-dependent_transpt_permease"/>
</dbReference>
<feature type="transmembrane region" description="Helical" evidence="8">
    <location>
        <begin position="251"/>
        <end position="272"/>
    </location>
</feature>
<feature type="transmembrane region" description="Helical" evidence="8">
    <location>
        <begin position="125"/>
        <end position="158"/>
    </location>
</feature>
<reference evidence="11" key="2">
    <citation type="submission" date="2024-07" db="EMBL/GenBank/DDBJ databases">
        <authorList>
            <person name="Pedron J."/>
        </authorList>
    </citation>
    <scope>NUCLEOTIDE SEQUENCE</scope>
    <source>
        <strain evidence="11">A642-S2-A17</strain>
    </source>
</reference>
<keyword evidence="7 8" id="KW-0472">Membrane</keyword>
<dbReference type="Gene3D" id="1.10.3720.10">
    <property type="entry name" value="MetI-like"/>
    <property type="match status" value="1"/>
</dbReference>
<feature type="transmembrane region" description="Helical" evidence="8">
    <location>
        <begin position="178"/>
        <end position="201"/>
    </location>
</feature>
<feature type="transmembrane region" description="Helical" evidence="8">
    <location>
        <begin position="21"/>
        <end position="44"/>
    </location>
</feature>
<evidence type="ECO:0000256" key="8">
    <source>
        <dbReference type="RuleBase" id="RU363032"/>
    </source>
</evidence>
<keyword evidence="3" id="KW-1003">Cell membrane</keyword>
<feature type="domain" description="ABC transmembrane type-1" evidence="9">
    <location>
        <begin position="83"/>
        <end position="272"/>
    </location>
</feature>
<dbReference type="SUPFAM" id="SSF161098">
    <property type="entry name" value="MetI-like"/>
    <property type="match status" value="1"/>
</dbReference>
<evidence type="ECO:0000256" key="7">
    <source>
        <dbReference type="ARBA" id="ARBA00023136"/>
    </source>
</evidence>
<name>A0AB39IBW2_9GAMM</name>
<evidence type="ECO:0000256" key="5">
    <source>
        <dbReference type="ARBA" id="ARBA00022692"/>
    </source>
</evidence>
<proteinExistence type="inferred from homology"/>
<dbReference type="InterPro" id="IPR035906">
    <property type="entry name" value="MetI-like_sf"/>
</dbReference>
<dbReference type="CDD" id="cd06261">
    <property type="entry name" value="TM_PBP2"/>
    <property type="match status" value="1"/>
</dbReference>
<dbReference type="Pfam" id="PF00528">
    <property type="entry name" value="BPD_transp_1"/>
    <property type="match status" value="1"/>
</dbReference>
<dbReference type="EMBL" id="CP162411">
    <property type="protein sequence ID" value="XDL12984.1"/>
    <property type="molecule type" value="Genomic_DNA"/>
</dbReference>